<dbReference type="AlphaFoldDB" id="A0A3M6QB26"/>
<gene>
    <name evidence="1" type="ORF">EBQ26_02920</name>
</gene>
<protein>
    <recommendedName>
        <fullName evidence="3">DUF4214 domain-containing protein</fullName>
    </recommendedName>
</protein>
<evidence type="ECO:0000313" key="2">
    <source>
        <dbReference type="Proteomes" id="UP000267521"/>
    </source>
</evidence>
<evidence type="ECO:0000313" key="1">
    <source>
        <dbReference type="EMBL" id="RMX00045.1"/>
    </source>
</evidence>
<name>A0A3M6QB26_9BURK</name>
<organism evidence="1 2">
    <name type="scientific">Allofranklinella schreckenbergeri</name>
    <dbReference type="NCBI Taxonomy" id="1076744"/>
    <lineage>
        <taxon>Bacteria</taxon>
        <taxon>Pseudomonadati</taxon>
        <taxon>Pseudomonadota</taxon>
        <taxon>Betaproteobacteria</taxon>
        <taxon>Burkholderiales</taxon>
        <taxon>Comamonadaceae</taxon>
        <taxon>Allofranklinella</taxon>
    </lineage>
</organism>
<reference evidence="1 2" key="1">
    <citation type="submission" date="2018-10" db="EMBL/GenBank/DDBJ databases">
        <title>Comamonadaceae CDC group NO-1 genome sequencing and assembly.</title>
        <authorList>
            <person name="Bernier A.-M."/>
            <person name="Bernard K."/>
        </authorList>
    </citation>
    <scope>NUCLEOTIDE SEQUENCE [LARGE SCALE GENOMIC DNA]</scope>
    <source>
        <strain evidence="1 2">NML970147</strain>
    </source>
</reference>
<proteinExistence type="predicted"/>
<evidence type="ECO:0008006" key="3">
    <source>
        <dbReference type="Google" id="ProtNLM"/>
    </source>
</evidence>
<sequence length="626" mass="69110">MFFLLPGHALRVAGFFVSDYQVTLDFPQPFLREENFMPLNFPSRRLRSRHSARHLRRNGMALLLGASLGVGSALAGELVSTSTPRAPLRTGGVSKSLMVQQSLGPALDYTQKLYLAFYQRPGDIGGMLYWSKEIAAGNLEQAIANFSSPAESRALYGSINSQTIGSVIDKVYEALFDTAADAAGKQFYIDKFHAGEYSAGSIALRILEGAQNENALSVSSKLSAANMFVRGMDPELDGRELQATYAGDADVRAARAWLKKINHRHMVTQQQVMDFLSDPIADENDPLYRRGHQPTPPVQIQPEEGFKYAPDPLKVWESQPNYSYSYWVERNPLELSSYSIQAVTSGGVEPARYTISGSKWRKDVSGRLVFNPKLQKWVQSSGKLNVTQGPVGSSGAKTVLVHGDTGTLYYSMQIRDIAGDALSDWVGKGDGIPLPEAVQGKLFTDGAQARRWVVERPEPSFRISQSHWPFTNRHDQYPLYNCETVSRNCSSTPSSLQEAIASRAWFRNLSKMAVLRLGDGNQASLTITQENGEKVTHALGYQLHAATAKAPAHIRFSAPDQAAREAMEKELDEGENLALFEYGGDVVRGTYLPAASGVLDPYTYFNKQGMNDIMTQWSPRMPAVLE</sequence>
<comment type="caution">
    <text evidence="1">The sequence shown here is derived from an EMBL/GenBank/DDBJ whole genome shotgun (WGS) entry which is preliminary data.</text>
</comment>
<dbReference type="Proteomes" id="UP000267521">
    <property type="component" value="Unassembled WGS sequence"/>
</dbReference>
<accession>A0A3M6QB26</accession>
<dbReference type="EMBL" id="RDQM01000003">
    <property type="protein sequence ID" value="RMX00045.1"/>
    <property type="molecule type" value="Genomic_DNA"/>
</dbReference>